<sequence length="82" mass="9504">MTLQCKDIPTKPILQLMADEPDHWWYWFNFGDWSIQRAMPQGLPEKLVRAKMNQLIHKGLVDGCPCGCRGDYQLTDKGRAQL</sequence>
<accession>A0AAU6VZE4</accession>
<gene>
    <name evidence="1" type="ORF">Arace01_00016</name>
</gene>
<organism evidence="1">
    <name type="scientific">Pseudomonas phage Arace01</name>
    <dbReference type="NCBI Taxonomy" id="3138526"/>
    <lineage>
        <taxon>Viruses</taxon>
    </lineage>
</organism>
<proteinExistence type="predicted"/>
<reference evidence="1" key="1">
    <citation type="journal article" date="2024" name="J. Gen. Virol.">
        <title>Novel phages of Pseudomonas syringae unveil numerous potential auxiliary metabolic genes.</title>
        <authorList>
            <person name="Feltin C."/>
            <person name="Garneau J.R."/>
            <person name="Morris C.E."/>
            <person name="Berard A."/>
            <person name="Torres-Barcelo C."/>
        </authorList>
    </citation>
    <scope>NUCLEOTIDE SEQUENCE</scope>
</reference>
<protein>
    <submittedName>
        <fullName evidence="1">Uncharacterized protein</fullName>
    </submittedName>
</protein>
<evidence type="ECO:0000313" key="1">
    <source>
        <dbReference type="EMBL" id="XAI69684.1"/>
    </source>
</evidence>
<name>A0AAU6VZE4_9VIRU</name>
<dbReference type="EMBL" id="PP179312">
    <property type="protein sequence ID" value="XAI69684.1"/>
    <property type="molecule type" value="Genomic_DNA"/>
</dbReference>